<protein>
    <recommendedName>
        <fullName evidence="3">histidine kinase</fullName>
        <ecNumber evidence="3">2.7.13.3</ecNumber>
    </recommendedName>
</protein>
<evidence type="ECO:0000256" key="2">
    <source>
        <dbReference type="ARBA" id="ARBA00004370"/>
    </source>
</evidence>
<dbReference type="RefSeq" id="WP_108970084.1">
    <property type="nucleotide sequence ID" value="NZ_CP022191.1"/>
</dbReference>
<evidence type="ECO:0000256" key="5">
    <source>
        <dbReference type="ARBA" id="ARBA00022679"/>
    </source>
</evidence>
<gene>
    <name evidence="11" type="ORF">CEW88_19650</name>
</gene>
<dbReference type="OrthoDB" id="9804645at2"/>
<keyword evidence="9" id="KW-0472">Membrane</keyword>
<evidence type="ECO:0000256" key="4">
    <source>
        <dbReference type="ARBA" id="ARBA00022553"/>
    </source>
</evidence>
<sequence>MGADPVTCPIPNSKFGCEKEDFAHALRNLLENAVKYGGSAEVNFRKTRDMVDVIIRDHGPGIPDHLLEEVFRPFYRIDAARGAAQGSVGLGLSITRADAHERSQGQTRSALVCHVVQPS</sequence>
<feature type="domain" description="Histidine kinase" evidence="10">
    <location>
        <begin position="22"/>
        <end position="106"/>
    </location>
</feature>
<dbReference type="SMART" id="SM00387">
    <property type="entry name" value="HATPase_c"/>
    <property type="match status" value="1"/>
</dbReference>
<reference evidence="11 12" key="1">
    <citation type="submission" date="2017-06" db="EMBL/GenBank/DDBJ databases">
        <title>Yangia sp. YSBP01 complete genome sequence.</title>
        <authorList>
            <person name="Woo J.-H."/>
            <person name="Kim H.-S."/>
        </authorList>
    </citation>
    <scope>NUCLEOTIDE SEQUENCE [LARGE SCALE GENOMIC DNA]</scope>
    <source>
        <strain evidence="11 12">YSBP01</strain>
        <plasmid evidence="11 12">unnamed1</plasmid>
    </source>
</reference>
<evidence type="ECO:0000313" key="12">
    <source>
        <dbReference type="Proteomes" id="UP000244915"/>
    </source>
</evidence>
<dbReference type="InterPro" id="IPR005467">
    <property type="entry name" value="His_kinase_dom"/>
</dbReference>
<dbReference type="EMBL" id="CP022191">
    <property type="protein sequence ID" value="AWI85980.1"/>
    <property type="molecule type" value="Genomic_DNA"/>
</dbReference>
<dbReference type="GO" id="GO:0004673">
    <property type="term" value="F:protein histidine kinase activity"/>
    <property type="evidence" value="ECO:0007669"/>
    <property type="project" value="UniProtKB-EC"/>
</dbReference>
<dbReference type="PANTHER" id="PTHR45436:SF5">
    <property type="entry name" value="SENSOR HISTIDINE KINASE TRCS"/>
    <property type="match status" value="1"/>
</dbReference>
<dbReference type="KEGG" id="ypac:CEW88_19650"/>
<keyword evidence="11" id="KW-0614">Plasmid</keyword>
<evidence type="ECO:0000256" key="7">
    <source>
        <dbReference type="ARBA" id="ARBA00022777"/>
    </source>
</evidence>
<dbReference type="Gene3D" id="3.30.565.10">
    <property type="entry name" value="Histidine kinase-like ATPase, C-terminal domain"/>
    <property type="match status" value="1"/>
</dbReference>
<keyword evidence="8" id="KW-1133">Transmembrane helix</keyword>
<evidence type="ECO:0000256" key="6">
    <source>
        <dbReference type="ARBA" id="ARBA00022692"/>
    </source>
</evidence>
<keyword evidence="6" id="KW-0812">Transmembrane</keyword>
<organism evidence="11 12">
    <name type="scientific">Alloyangia pacifica</name>
    <dbReference type="NCBI Taxonomy" id="311180"/>
    <lineage>
        <taxon>Bacteria</taxon>
        <taxon>Pseudomonadati</taxon>
        <taxon>Pseudomonadota</taxon>
        <taxon>Alphaproteobacteria</taxon>
        <taxon>Rhodobacterales</taxon>
        <taxon>Roseobacteraceae</taxon>
        <taxon>Alloyangia</taxon>
    </lineage>
</organism>
<evidence type="ECO:0000256" key="3">
    <source>
        <dbReference type="ARBA" id="ARBA00012438"/>
    </source>
</evidence>
<dbReference type="SUPFAM" id="SSF55874">
    <property type="entry name" value="ATPase domain of HSP90 chaperone/DNA topoisomerase II/histidine kinase"/>
    <property type="match status" value="1"/>
</dbReference>
<dbReference type="AlphaFoldDB" id="A0A2U8HK99"/>
<keyword evidence="7" id="KW-0418">Kinase</keyword>
<dbReference type="InterPro" id="IPR004358">
    <property type="entry name" value="Sig_transdc_His_kin-like_C"/>
</dbReference>
<dbReference type="GO" id="GO:0000160">
    <property type="term" value="P:phosphorelay signal transduction system"/>
    <property type="evidence" value="ECO:0007669"/>
    <property type="project" value="TreeGrafter"/>
</dbReference>
<dbReference type="InterPro" id="IPR036890">
    <property type="entry name" value="HATPase_C_sf"/>
</dbReference>
<keyword evidence="5" id="KW-0808">Transferase</keyword>
<proteinExistence type="predicted"/>
<evidence type="ECO:0000259" key="10">
    <source>
        <dbReference type="PROSITE" id="PS50109"/>
    </source>
</evidence>
<dbReference type="InterPro" id="IPR003594">
    <property type="entry name" value="HATPase_dom"/>
</dbReference>
<name>A0A2U8HK99_9RHOB</name>
<keyword evidence="4" id="KW-0597">Phosphoprotein</keyword>
<geneLocation type="plasmid" evidence="11 12">
    <name>unnamed1</name>
</geneLocation>
<dbReference type="Pfam" id="PF02518">
    <property type="entry name" value="HATPase_c"/>
    <property type="match status" value="1"/>
</dbReference>
<dbReference type="EC" id="2.7.13.3" evidence="3"/>
<accession>A0A2U8HK99</accession>
<evidence type="ECO:0000256" key="8">
    <source>
        <dbReference type="ARBA" id="ARBA00022989"/>
    </source>
</evidence>
<evidence type="ECO:0000256" key="9">
    <source>
        <dbReference type="ARBA" id="ARBA00023136"/>
    </source>
</evidence>
<evidence type="ECO:0000256" key="1">
    <source>
        <dbReference type="ARBA" id="ARBA00000085"/>
    </source>
</evidence>
<dbReference type="InterPro" id="IPR050428">
    <property type="entry name" value="TCS_sensor_his_kinase"/>
</dbReference>
<dbReference type="PROSITE" id="PS50109">
    <property type="entry name" value="HIS_KIN"/>
    <property type="match status" value="1"/>
</dbReference>
<evidence type="ECO:0000313" key="11">
    <source>
        <dbReference type="EMBL" id="AWI85980.1"/>
    </source>
</evidence>
<dbReference type="Proteomes" id="UP000244915">
    <property type="component" value="Plasmid unnamed1"/>
</dbReference>
<comment type="subcellular location">
    <subcellularLocation>
        <location evidence="2">Membrane</location>
    </subcellularLocation>
</comment>
<dbReference type="PANTHER" id="PTHR45436">
    <property type="entry name" value="SENSOR HISTIDINE KINASE YKOH"/>
    <property type="match status" value="1"/>
</dbReference>
<dbReference type="PRINTS" id="PR00344">
    <property type="entry name" value="BCTRLSENSOR"/>
</dbReference>
<dbReference type="GO" id="GO:0005886">
    <property type="term" value="C:plasma membrane"/>
    <property type="evidence" value="ECO:0007669"/>
    <property type="project" value="TreeGrafter"/>
</dbReference>
<comment type="catalytic activity">
    <reaction evidence="1">
        <text>ATP + protein L-histidine = ADP + protein N-phospho-L-histidine.</text>
        <dbReference type="EC" id="2.7.13.3"/>
    </reaction>
</comment>